<accession>A0A9W9PX01</accession>
<keyword evidence="6" id="KW-1185">Reference proteome</keyword>
<feature type="domain" description="NmrA-like" evidence="4">
    <location>
        <begin position="3"/>
        <end position="237"/>
    </location>
</feature>
<dbReference type="SUPFAM" id="SSF51735">
    <property type="entry name" value="NAD(P)-binding Rossmann-fold domains"/>
    <property type="match status" value="1"/>
</dbReference>
<dbReference type="PANTHER" id="PTHR47706">
    <property type="entry name" value="NMRA-LIKE FAMILY PROTEIN"/>
    <property type="match status" value="1"/>
</dbReference>
<dbReference type="OrthoDB" id="10000533at2759"/>
<dbReference type="InterPro" id="IPR008030">
    <property type="entry name" value="NmrA-like"/>
</dbReference>
<dbReference type="PANTHER" id="PTHR47706:SF4">
    <property type="entry name" value="NMRA-LIKE DOMAIN-CONTAINING PROTEIN"/>
    <property type="match status" value="1"/>
</dbReference>
<sequence length="310" mass="34285">MAVVAVAGGTGGLGKTIVERLVQEAKFDVVVLSRSTPEQGAIPESVRLVQIDYNDIASMTKELERYNVHTIISAIGLISDAASQSQINLIDAAEKSSATERFIPSEYSFIQTPDLLPVDPSIKWWLDAADKLKSSSLKYTRVIPGFFMDYWGMPNAKTNLSPYTFGINIGSGIAAIPGDGSDVICMTYTYDMATYLVKAFDLDEWPEFSVIVGDQVTYNQVLAMAEEITGKKFKVSYDTLDQIQAGDVTVPPMPDGTEYPEDELKETTALVSRLTVNGVFDLPKENRLNDRFPNVRPITIREFLEKAWRG</sequence>
<dbReference type="InterPro" id="IPR036291">
    <property type="entry name" value="NAD(P)-bd_dom_sf"/>
</dbReference>
<evidence type="ECO:0000256" key="2">
    <source>
        <dbReference type="ARBA" id="ARBA00022857"/>
    </source>
</evidence>
<dbReference type="GO" id="GO:0016491">
    <property type="term" value="F:oxidoreductase activity"/>
    <property type="evidence" value="ECO:0007669"/>
    <property type="project" value="UniProtKB-KW"/>
</dbReference>
<comment type="similarity">
    <text evidence="1">Belongs to the NmrA-type oxidoreductase family. Isoflavone reductase subfamily.</text>
</comment>
<evidence type="ECO:0000313" key="5">
    <source>
        <dbReference type="EMBL" id="KAJ5311427.1"/>
    </source>
</evidence>
<evidence type="ECO:0000256" key="3">
    <source>
        <dbReference type="ARBA" id="ARBA00023002"/>
    </source>
</evidence>
<dbReference type="InterPro" id="IPR051609">
    <property type="entry name" value="NmrA/Isoflavone_reductase-like"/>
</dbReference>
<dbReference type="Pfam" id="PF05368">
    <property type="entry name" value="NmrA"/>
    <property type="match status" value="1"/>
</dbReference>
<evidence type="ECO:0000259" key="4">
    <source>
        <dbReference type="Pfam" id="PF05368"/>
    </source>
</evidence>
<proteinExistence type="inferred from homology"/>
<organism evidence="5 6">
    <name type="scientific">Penicillium atrosanguineum</name>
    <dbReference type="NCBI Taxonomy" id="1132637"/>
    <lineage>
        <taxon>Eukaryota</taxon>
        <taxon>Fungi</taxon>
        <taxon>Dikarya</taxon>
        <taxon>Ascomycota</taxon>
        <taxon>Pezizomycotina</taxon>
        <taxon>Eurotiomycetes</taxon>
        <taxon>Eurotiomycetidae</taxon>
        <taxon>Eurotiales</taxon>
        <taxon>Aspergillaceae</taxon>
        <taxon>Penicillium</taxon>
    </lineage>
</organism>
<dbReference type="Proteomes" id="UP001147746">
    <property type="component" value="Unassembled WGS sequence"/>
</dbReference>
<dbReference type="EMBL" id="JAPZBO010000007">
    <property type="protein sequence ID" value="KAJ5311427.1"/>
    <property type="molecule type" value="Genomic_DNA"/>
</dbReference>
<reference evidence="5" key="1">
    <citation type="submission" date="2022-12" db="EMBL/GenBank/DDBJ databases">
        <authorList>
            <person name="Petersen C."/>
        </authorList>
    </citation>
    <scope>NUCLEOTIDE SEQUENCE</scope>
    <source>
        <strain evidence="5">IBT 21472</strain>
    </source>
</reference>
<keyword evidence="3" id="KW-0560">Oxidoreductase</keyword>
<protein>
    <recommendedName>
        <fullName evidence="4">NmrA-like domain-containing protein</fullName>
    </recommendedName>
</protein>
<evidence type="ECO:0000256" key="1">
    <source>
        <dbReference type="ARBA" id="ARBA00005725"/>
    </source>
</evidence>
<dbReference type="Gene3D" id="3.40.50.720">
    <property type="entry name" value="NAD(P)-binding Rossmann-like Domain"/>
    <property type="match status" value="1"/>
</dbReference>
<keyword evidence="2" id="KW-0521">NADP</keyword>
<evidence type="ECO:0000313" key="6">
    <source>
        <dbReference type="Proteomes" id="UP001147746"/>
    </source>
</evidence>
<reference evidence="5" key="2">
    <citation type="journal article" date="2023" name="IMA Fungus">
        <title>Comparative genomic study of the Penicillium genus elucidates a diverse pangenome and 15 lateral gene transfer events.</title>
        <authorList>
            <person name="Petersen C."/>
            <person name="Sorensen T."/>
            <person name="Nielsen M.R."/>
            <person name="Sondergaard T.E."/>
            <person name="Sorensen J.L."/>
            <person name="Fitzpatrick D.A."/>
            <person name="Frisvad J.C."/>
            <person name="Nielsen K.L."/>
        </authorList>
    </citation>
    <scope>NUCLEOTIDE SEQUENCE</scope>
    <source>
        <strain evidence="5">IBT 21472</strain>
    </source>
</reference>
<dbReference type="Gene3D" id="3.90.25.10">
    <property type="entry name" value="UDP-galactose 4-epimerase, domain 1"/>
    <property type="match status" value="1"/>
</dbReference>
<comment type="caution">
    <text evidence="5">The sequence shown here is derived from an EMBL/GenBank/DDBJ whole genome shotgun (WGS) entry which is preliminary data.</text>
</comment>
<name>A0A9W9PX01_9EURO</name>
<gene>
    <name evidence="5" type="ORF">N7476_007287</name>
</gene>
<dbReference type="AlphaFoldDB" id="A0A9W9PX01"/>